<dbReference type="RefSeq" id="WP_072762918.1">
    <property type="nucleotide sequence ID" value="NZ_FQYX01000002.1"/>
</dbReference>
<evidence type="ECO:0000256" key="1">
    <source>
        <dbReference type="ARBA" id="ARBA00001936"/>
    </source>
</evidence>
<comment type="cofactor">
    <cofactor evidence="1">
        <name>Mn(2+)</name>
        <dbReference type="ChEBI" id="CHEBI:29035"/>
    </cofactor>
</comment>
<dbReference type="PANTHER" id="PTHR12992:SF11">
    <property type="entry name" value="MITOCHONDRIAL COENZYME A DIPHOSPHATASE NUDT8"/>
    <property type="match status" value="1"/>
</dbReference>
<dbReference type="GO" id="GO:0010945">
    <property type="term" value="F:coenzyme A diphosphatase activity"/>
    <property type="evidence" value="ECO:0007669"/>
    <property type="project" value="InterPro"/>
</dbReference>
<protein>
    <submittedName>
        <fullName evidence="8">NUDIX domain-containing protein</fullName>
    </submittedName>
</protein>
<comment type="cofactor">
    <cofactor evidence="2">
        <name>Mg(2+)</name>
        <dbReference type="ChEBI" id="CHEBI:18420"/>
    </cofactor>
</comment>
<keyword evidence="3" id="KW-0479">Metal-binding</keyword>
<evidence type="ECO:0000259" key="7">
    <source>
        <dbReference type="PROSITE" id="PS51462"/>
    </source>
</evidence>
<evidence type="ECO:0000313" key="9">
    <source>
        <dbReference type="Proteomes" id="UP000184231"/>
    </source>
</evidence>
<evidence type="ECO:0000256" key="2">
    <source>
        <dbReference type="ARBA" id="ARBA00001946"/>
    </source>
</evidence>
<dbReference type="Proteomes" id="UP000184231">
    <property type="component" value="Unassembled WGS sequence"/>
</dbReference>
<dbReference type="PANTHER" id="PTHR12992">
    <property type="entry name" value="NUDIX HYDROLASE"/>
    <property type="match status" value="1"/>
</dbReference>
<dbReference type="CDD" id="cd03426">
    <property type="entry name" value="NUDIX_CoAse_Nudt7"/>
    <property type="match status" value="1"/>
</dbReference>
<sequence length="213" mass="24002">MNFDDFSDRISKIENLPLPGRASHYKMTPLMRIRELESEALIKKNPKQAAVMALFYPSLKNEANLLLILRNTYKGVHSAQIALPGGKLEKGDANLLATALRETQEEVGAVPERIKVIKTLSEIYIPPSNFEVQPYLGLYRKEQPFLLQAEEVAALVEVSVTDFMDDSKVVQRRITTSYAQNIPVPAFNFMGYTVWGATAMMLSEIKELLKQVL</sequence>
<dbReference type="PROSITE" id="PS51462">
    <property type="entry name" value="NUDIX"/>
    <property type="match status" value="1"/>
</dbReference>
<feature type="domain" description="Nudix hydrolase" evidence="7">
    <location>
        <begin position="46"/>
        <end position="183"/>
    </location>
</feature>
<dbReference type="InterPro" id="IPR015797">
    <property type="entry name" value="NUDIX_hydrolase-like_dom_sf"/>
</dbReference>
<keyword evidence="9" id="KW-1185">Reference proteome</keyword>
<name>A0A1M6B7Q4_9FLAO</name>
<gene>
    <name evidence="8" type="ORF">SAMN04487911_10291</name>
</gene>
<dbReference type="EMBL" id="FQYX01000002">
    <property type="protein sequence ID" value="SHI44608.1"/>
    <property type="molecule type" value="Genomic_DNA"/>
</dbReference>
<dbReference type="STRING" id="558155.SAMN04487911_10291"/>
<dbReference type="AlphaFoldDB" id="A0A1M6B7Q4"/>
<keyword evidence="6" id="KW-0464">Manganese</keyword>
<dbReference type="Gene3D" id="3.90.79.10">
    <property type="entry name" value="Nucleoside Triphosphate Pyrophosphohydrolase"/>
    <property type="match status" value="1"/>
</dbReference>
<dbReference type="InterPro" id="IPR000086">
    <property type="entry name" value="NUDIX_hydrolase_dom"/>
</dbReference>
<reference evidence="8 9" key="1">
    <citation type="submission" date="2016-11" db="EMBL/GenBank/DDBJ databases">
        <authorList>
            <person name="Jaros S."/>
            <person name="Januszkiewicz K."/>
            <person name="Wedrychowicz H."/>
        </authorList>
    </citation>
    <scope>NUCLEOTIDE SEQUENCE [LARGE SCALE GENOMIC DNA]</scope>
    <source>
        <strain evidence="8 9">CGMCC 1.8863</strain>
    </source>
</reference>
<accession>A0A1M6B7Q4</accession>
<evidence type="ECO:0000256" key="6">
    <source>
        <dbReference type="ARBA" id="ARBA00023211"/>
    </source>
</evidence>
<evidence type="ECO:0000313" key="8">
    <source>
        <dbReference type="EMBL" id="SHI44608.1"/>
    </source>
</evidence>
<dbReference type="OrthoDB" id="9802805at2"/>
<dbReference type="SUPFAM" id="SSF55811">
    <property type="entry name" value="Nudix"/>
    <property type="match status" value="1"/>
</dbReference>
<evidence type="ECO:0000256" key="3">
    <source>
        <dbReference type="ARBA" id="ARBA00022723"/>
    </source>
</evidence>
<keyword evidence="5" id="KW-0460">Magnesium</keyword>
<organism evidence="8 9">
    <name type="scientific">Arenibacter nanhaiticus</name>
    <dbReference type="NCBI Taxonomy" id="558155"/>
    <lineage>
        <taxon>Bacteria</taxon>
        <taxon>Pseudomonadati</taxon>
        <taxon>Bacteroidota</taxon>
        <taxon>Flavobacteriia</taxon>
        <taxon>Flavobacteriales</taxon>
        <taxon>Flavobacteriaceae</taxon>
        <taxon>Arenibacter</taxon>
    </lineage>
</organism>
<dbReference type="Pfam" id="PF00293">
    <property type="entry name" value="NUDIX"/>
    <property type="match status" value="1"/>
</dbReference>
<keyword evidence="4" id="KW-0378">Hydrolase</keyword>
<proteinExistence type="predicted"/>
<dbReference type="GO" id="GO:0046872">
    <property type="term" value="F:metal ion binding"/>
    <property type="evidence" value="ECO:0007669"/>
    <property type="project" value="UniProtKB-KW"/>
</dbReference>
<evidence type="ECO:0000256" key="5">
    <source>
        <dbReference type="ARBA" id="ARBA00022842"/>
    </source>
</evidence>
<dbReference type="InterPro" id="IPR045121">
    <property type="entry name" value="CoAse"/>
</dbReference>
<evidence type="ECO:0000256" key="4">
    <source>
        <dbReference type="ARBA" id="ARBA00022801"/>
    </source>
</evidence>